<protein>
    <submittedName>
        <fullName evidence="5">Uncharacterized protein</fullName>
    </submittedName>
</protein>
<feature type="transmembrane region" description="Helical" evidence="2">
    <location>
        <begin position="653"/>
        <end position="674"/>
    </location>
</feature>
<evidence type="ECO:0000259" key="3">
    <source>
        <dbReference type="PROSITE" id="PS50076"/>
    </source>
</evidence>
<dbReference type="Pfam" id="PF00226">
    <property type="entry name" value="DnaJ"/>
    <property type="match status" value="1"/>
</dbReference>
<dbReference type="InterPro" id="IPR018253">
    <property type="entry name" value="DnaJ_domain_CS"/>
</dbReference>
<organism evidence="5 6">
    <name type="scientific">Phytophthora pseudosyringae</name>
    <dbReference type="NCBI Taxonomy" id="221518"/>
    <lineage>
        <taxon>Eukaryota</taxon>
        <taxon>Sar</taxon>
        <taxon>Stramenopiles</taxon>
        <taxon>Oomycota</taxon>
        <taxon>Peronosporomycetes</taxon>
        <taxon>Peronosporales</taxon>
        <taxon>Peronosporaceae</taxon>
        <taxon>Phytophthora</taxon>
    </lineage>
</organism>
<proteinExistence type="predicted"/>
<keyword evidence="2" id="KW-0812">Transmembrane</keyword>
<evidence type="ECO:0000313" key="6">
    <source>
        <dbReference type="Proteomes" id="UP000694044"/>
    </source>
</evidence>
<dbReference type="SMART" id="SM00271">
    <property type="entry name" value="DnaJ"/>
    <property type="match status" value="1"/>
</dbReference>
<feature type="transmembrane region" description="Helical" evidence="2">
    <location>
        <begin position="1047"/>
        <end position="1069"/>
    </location>
</feature>
<dbReference type="InterPro" id="IPR002048">
    <property type="entry name" value="EF_hand_dom"/>
</dbReference>
<dbReference type="PROSITE" id="PS50222">
    <property type="entry name" value="EF_HAND_2"/>
    <property type="match status" value="1"/>
</dbReference>
<evidence type="ECO:0000313" key="5">
    <source>
        <dbReference type="EMBL" id="KAG7392688.1"/>
    </source>
</evidence>
<reference evidence="5" key="1">
    <citation type="submission" date="2021-02" db="EMBL/GenBank/DDBJ databases">
        <authorList>
            <person name="Palmer J.M."/>
        </authorList>
    </citation>
    <scope>NUCLEOTIDE SEQUENCE</scope>
    <source>
        <strain evidence="5">SCRP734</strain>
    </source>
</reference>
<dbReference type="EMBL" id="JAGDFM010000009">
    <property type="protein sequence ID" value="KAG7392688.1"/>
    <property type="molecule type" value="Genomic_DNA"/>
</dbReference>
<evidence type="ECO:0000256" key="2">
    <source>
        <dbReference type="SAM" id="Phobius"/>
    </source>
</evidence>
<evidence type="ECO:0000259" key="4">
    <source>
        <dbReference type="PROSITE" id="PS50222"/>
    </source>
</evidence>
<name>A0A8T1WJL5_9STRA</name>
<dbReference type="PROSITE" id="PS50076">
    <property type="entry name" value="DNAJ_2"/>
    <property type="match status" value="1"/>
</dbReference>
<dbReference type="InterPro" id="IPR001623">
    <property type="entry name" value="DnaJ_domain"/>
</dbReference>
<dbReference type="FunFam" id="1.10.287.110:FF:000190">
    <property type="entry name" value="DnaJ domain containing protein, putative"/>
    <property type="match status" value="1"/>
</dbReference>
<keyword evidence="2" id="KW-0472">Membrane</keyword>
<feature type="compositionally biased region" description="Basic and acidic residues" evidence="1">
    <location>
        <begin position="1335"/>
        <end position="1349"/>
    </location>
</feature>
<dbReference type="PANTHER" id="PTHR24074">
    <property type="entry name" value="CO-CHAPERONE PROTEIN DJLA"/>
    <property type="match status" value="1"/>
</dbReference>
<dbReference type="InterPro" id="IPR050817">
    <property type="entry name" value="DjlA_DnaK_co-chaperone"/>
</dbReference>
<feature type="region of interest" description="Disordered" evidence="1">
    <location>
        <begin position="1327"/>
        <end position="1367"/>
    </location>
</feature>
<accession>A0A8T1WJL5</accession>
<feature type="region of interest" description="Disordered" evidence="1">
    <location>
        <begin position="1"/>
        <end position="24"/>
    </location>
</feature>
<dbReference type="CDD" id="cd06257">
    <property type="entry name" value="DnaJ"/>
    <property type="match status" value="1"/>
</dbReference>
<feature type="compositionally biased region" description="Basic and acidic residues" evidence="1">
    <location>
        <begin position="1358"/>
        <end position="1367"/>
    </location>
</feature>
<dbReference type="GO" id="GO:0005509">
    <property type="term" value="F:calcium ion binding"/>
    <property type="evidence" value="ECO:0007669"/>
    <property type="project" value="InterPro"/>
</dbReference>
<sequence length="1426" mass="154989">MASTSTVAGPAKKPRKSAENAPKRAWWWTDTASASDQVRAVASSETELLNAAVLCAALAATQSEPSDTDKEANDRAARELEMHVRKSPLPHTLQLPVLAFTRDYALMQSELAVLCAVRATKPADILQTVVGSAVPLSQPYVHRFGGARIHAPFWTRTQRLDLQDIHHQARQAKKMLLLCGHSIGGSIAQLALCELVYQHLPTKTRLFLEKRDYDQQKQQEAKENGTTATDGMNFRLMVQGMSEEERVAILRSTPHMLAIGFGAPYIGSTGLTSFLEPLKLSRRVITFVNEFDCIPSILNVAQSAAMVAKTTERFVTITKATKTLVNLLPIQMQQRFVDLAATANTGTIPSASSAYLSMSLNILQNTFQKFRDFNIVKEIDYQYSPCGTYIFLSKSGADYNIYSDPSAISKTLHKEDDSNSSLTGNAILQHLMSAYVAAVARRSNSIQINASMDYYERLGVPRNATERQIRSAYKRLALKWHPDRWASNSANPQEHASAEEIFKLLAESYEVLSDAEARKTYDVHLTDSPSLKDEFVRNGTVNGMTLDEAIATFRDVIDNLSGAVSKVTSRFSTPSSTVVRPLRGPSSVRRLIPNNHDNIFAPDRIRVSRTVGIGADQREQILYLEPEEVIASDVAAPSQATGSSGANAGLRTVSVVGGAVAVGASVALIVNAWSQYSEMSRKRRQAAVVREMPADCLLLLLEDYRHTQHTDTTQLLLQQADERKRRKDTSSLAITDSNTKVDDSTAKQLFVRGAQQALVTLKQQEDATEDELVDEFFDCAVGYDNASMEAMAEEEFFDCINLMDDVSVHFSADLLEEEKRSGEEAKAESAVIPVSNRIAFPSGSAVSTPLGLGTVQDWREGESSAIVQFACCKFMVGYIQKADISRGASLAKSTTNELLESKRTKLADRVVARYRLDAGEAGSTFKSLVAASGDGALDSGIRAAGGVALANGMARTSSALGGAVAAPLTIASILVDIGKEYYDYRKRYTDRKSLGVLSTTTEQLMMQDFRLKTGEVIASRTAAAAGAGIGAYSVASAMGMWSTAGLAVGPVGIVAATSAAVVGGMLGFFAGSKAYSASTAGYFTSQQNAKEHIDRLELGARILFDEFDPEATGTISKEDCIKLMKKLYDAMGSISESGYERTMAVIQDDNFEGPVTWGMFWEWVSTEAARALRELEHEESKKLSEPVAGETWWSSYMKYFSYLNSKKATPLLAEPQSVMYPSVLATLGLTASDTGLLLSEIAEVQADEAEEESLVLSLVLKAQVEFLVNNGHLTVGDAFQLREQLASDDPVLKESARKTVVAMHEGLSDGGPDQNVVCEGFGFTGGDAMELPADEPDKEKDATRTRDSKAAASGTIDDDGKKKSAEPDERLDVMCSLMSTQGLQRFLQRQNILVSTESEAPVRHEDLHCLALMAAAPTSPTQPPSN</sequence>
<comment type="caution">
    <text evidence="5">The sequence shown here is derived from an EMBL/GenBank/DDBJ whole genome shotgun (WGS) entry which is preliminary data.</text>
</comment>
<keyword evidence="6" id="KW-1185">Reference proteome</keyword>
<keyword evidence="2" id="KW-1133">Transmembrane helix</keyword>
<dbReference type="PROSITE" id="PS00636">
    <property type="entry name" value="DNAJ_1"/>
    <property type="match status" value="1"/>
</dbReference>
<feature type="domain" description="J" evidence="3">
    <location>
        <begin position="453"/>
        <end position="525"/>
    </location>
</feature>
<dbReference type="OrthoDB" id="66964at2759"/>
<evidence type="ECO:0000256" key="1">
    <source>
        <dbReference type="SAM" id="MobiDB-lite"/>
    </source>
</evidence>
<feature type="domain" description="EF-hand" evidence="4">
    <location>
        <begin position="1095"/>
        <end position="1130"/>
    </location>
</feature>
<dbReference type="Proteomes" id="UP000694044">
    <property type="component" value="Unassembled WGS sequence"/>
</dbReference>
<gene>
    <name evidence="5" type="ORF">PHYPSEUDO_015077</name>
</gene>
<feature type="transmembrane region" description="Helical" evidence="2">
    <location>
        <begin position="1022"/>
        <end position="1041"/>
    </location>
</feature>